<dbReference type="AlphaFoldDB" id="A0A9D1JET3"/>
<reference evidence="8" key="2">
    <citation type="journal article" date="2021" name="PeerJ">
        <title>Extensive microbial diversity within the chicken gut microbiome revealed by metagenomics and culture.</title>
        <authorList>
            <person name="Gilroy R."/>
            <person name="Ravi A."/>
            <person name="Getino M."/>
            <person name="Pursley I."/>
            <person name="Horton D.L."/>
            <person name="Alikhan N.F."/>
            <person name="Baker D."/>
            <person name="Gharbi K."/>
            <person name="Hall N."/>
            <person name="Watson M."/>
            <person name="Adriaenssens E.M."/>
            <person name="Foster-Nyarko E."/>
            <person name="Jarju S."/>
            <person name="Secka A."/>
            <person name="Antonio M."/>
            <person name="Oren A."/>
            <person name="Chaudhuri R.R."/>
            <person name="La Ragione R."/>
            <person name="Hildebrand F."/>
            <person name="Pallen M.J."/>
        </authorList>
    </citation>
    <scope>NUCLEOTIDE SEQUENCE</scope>
    <source>
        <strain evidence="8">ChiW13-3771</strain>
    </source>
</reference>
<dbReference type="GO" id="GO:0042158">
    <property type="term" value="P:lipoprotein biosynthetic process"/>
    <property type="evidence" value="ECO:0007669"/>
    <property type="project" value="UniProtKB-UniRule"/>
</dbReference>
<evidence type="ECO:0000256" key="6">
    <source>
        <dbReference type="ARBA" id="ARBA00023136"/>
    </source>
</evidence>
<evidence type="ECO:0000256" key="2">
    <source>
        <dbReference type="ARBA" id="ARBA00022475"/>
    </source>
</evidence>
<dbReference type="Pfam" id="PF01790">
    <property type="entry name" value="LGT"/>
    <property type="match status" value="1"/>
</dbReference>
<evidence type="ECO:0000256" key="5">
    <source>
        <dbReference type="ARBA" id="ARBA00022989"/>
    </source>
</evidence>
<dbReference type="GO" id="GO:0008961">
    <property type="term" value="F:phosphatidylglycerol-prolipoprotein diacylglyceryl transferase activity"/>
    <property type="evidence" value="ECO:0007669"/>
    <property type="project" value="UniProtKB-UniRule"/>
</dbReference>
<evidence type="ECO:0000256" key="7">
    <source>
        <dbReference type="HAMAP-Rule" id="MF_01147"/>
    </source>
</evidence>
<feature type="binding site" evidence="7">
    <location>
        <position position="146"/>
    </location>
    <ligand>
        <name>a 1,2-diacyl-sn-glycero-3-phospho-(1'-sn-glycerol)</name>
        <dbReference type="ChEBI" id="CHEBI:64716"/>
    </ligand>
</feature>
<dbReference type="EMBL" id="DVHN01000185">
    <property type="protein sequence ID" value="HIR89836.1"/>
    <property type="molecule type" value="Genomic_DNA"/>
</dbReference>
<organism evidence="8 9">
    <name type="scientific">Candidatus Fimimorpha faecalis</name>
    <dbReference type="NCBI Taxonomy" id="2840824"/>
    <lineage>
        <taxon>Bacteria</taxon>
        <taxon>Bacillati</taxon>
        <taxon>Bacillota</taxon>
        <taxon>Clostridia</taxon>
        <taxon>Eubacteriales</taxon>
        <taxon>Candidatus Fimimorpha</taxon>
    </lineage>
</organism>
<accession>A0A9D1JET3</accession>
<keyword evidence="2 7" id="KW-1003">Cell membrane</keyword>
<reference evidence="8" key="1">
    <citation type="submission" date="2020-10" db="EMBL/GenBank/DDBJ databases">
        <authorList>
            <person name="Gilroy R."/>
        </authorList>
    </citation>
    <scope>NUCLEOTIDE SEQUENCE</scope>
    <source>
        <strain evidence="8">ChiW13-3771</strain>
    </source>
</reference>
<evidence type="ECO:0000256" key="3">
    <source>
        <dbReference type="ARBA" id="ARBA00022679"/>
    </source>
</evidence>
<protein>
    <recommendedName>
        <fullName evidence="7">Phosphatidylglycerol--prolipoprotein diacylglyceryl transferase</fullName>
        <ecNumber evidence="7">2.5.1.145</ecNumber>
    </recommendedName>
</protein>
<dbReference type="PANTHER" id="PTHR30589">
    <property type="entry name" value="PROLIPOPROTEIN DIACYLGLYCERYL TRANSFERASE"/>
    <property type="match status" value="1"/>
</dbReference>
<dbReference type="GO" id="GO:0005886">
    <property type="term" value="C:plasma membrane"/>
    <property type="evidence" value="ECO:0007669"/>
    <property type="project" value="UniProtKB-SubCell"/>
</dbReference>
<feature type="transmembrane region" description="Helical" evidence="7">
    <location>
        <begin position="228"/>
        <end position="247"/>
    </location>
</feature>
<comment type="catalytic activity">
    <reaction evidence="7">
        <text>L-cysteinyl-[prolipoprotein] + a 1,2-diacyl-sn-glycero-3-phospho-(1'-sn-glycerol) = an S-1,2-diacyl-sn-glyceryl-L-cysteinyl-[prolipoprotein] + sn-glycerol 1-phosphate + H(+)</text>
        <dbReference type="Rhea" id="RHEA:56712"/>
        <dbReference type="Rhea" id="RHEA-COMP:14679"/>
        <dbReference type="Rhea" id="RHEA-COMP:14680"/>
        <dbReference type="ChEBI" id="CHEBI:15378"/>
        <dbReference type="ChEBI" id="CHEBI:29950"/>
        <dbReference type="ChEBI" id="CHEBI:57685"/>
        <dbReference type="ChEBI" id="CHEBI:64716"/>
        <dbReference type="ChEBI" id="CHEBI:140658"/>
        <dbReference type="EC" id="2.5.1.145"/>
    </reaction>
</comment>
<keyword evidence="4 7" id="KW-0812">Transmembrane</keyword>
<dbReference type="NCBIfam" id="TIGR00544">
    <property type="entry name" value="lgt"/>
    <property type="match status" value="1"/>
</dbReference>
<feature type="transmembrane region" description="Helical" evidence="7">
    <location>
        <begin position="64"/>
        <end position="83"/>
    </location>
</feature>
<comment type="similarity">
    <text evidence="1 7">Belongs to the Lgt family.</text>
</comment>
<evidence type="ECO:0000256" key="1">
    <source>
        <dbReference type="ARBA" id="ARBA00007150"/>
    </source>
</evidence>
<evidence type="ECO:0000313" key="8">
    <source>
        <dbReference type="EMBL" id="HIR89836.1"/>
    </source>
</evidence>
<feature type="transmembrane region" description="Helical" evidence="7">
    <location>
        <begin position="267"/>
        <end position="285"/>
    </location>
</feature>
<dbReference type="PANTHER" id="PTHR30589:SF0">
    <property type="entry name" value="PHOSPHATIDYLGLYCEROL--PROLIPOPROTEIN DIACYLGLYCERYL TRANSFERASE"/>
    <property type="match status" value="1"/>
</dbReference>
<evidence type="ECO:0000313" key="9">
    <source>
        <dbReference type="Proteomes" id="UP000824201"/>
    </source>
</evidence>
<keyword evidence="3 7" id="KW-0808">Transferase</keyword>
<keyword evidence="6 7" id="KW-0472">Membrane</keyword>
<name>A0A9D1JET3_9FIRM</name>
<evidence type="ECO:0000256" key="4">
    <source>
        <dbReference type="ARBA" id="ARBA00022692"/>
    </source>
</evidence>
<dbReference type="Proteomes" id="UP000824201">
    <property type="component" value="Unassembled WGS sequence"/>
</dbReference>
<dbReference type="InterPro" id="IPR001640">
    <property type="entry name" value="Lgt"/>
</dbReference>
<comment type="caution">
    <text evidence="8">The sequence shown here is derived from an EMBL/GenBank/DDBJ whole genome shotgun (WGS) entry which is preliminary data.</text>
</comment>
<feature type="transmembrane region" description="Helical" evidence="7">
    <location>
        <begin position="103"/>
        <end position="120"/>
    </location>
</feature>
<gene>
    <name evidence="7 8" type="primary">lgt</name>
    <name evidence="8" type="ORF">IAC96_12900</name>
</gene>
<feature type="transmembrane region" description="Helical" evidence="7">
    <location>
        <begin position="29"/>
        <end position="52"/>
    </location>
</feature>
<comment type="function">
    <text evidence="7">Catalyzes the transfer of the diacylglyceryl group from phosphatidylglycerol to the sulfhydryl group of the N-terminal cysteine of a prolipoprotein, the first step in the formation of mature lipoproteins.</text>
</comment>
<keyword evidence="5 7" id="KW-1133">Transmembrane helix</keyword>
<dbReference type="HAMAP" id="MF_01147">
    <property type="entry name" value="Lgt"/>
    <property type="match status" value="1"/>
</dbReference>
<dbReference type="EC" id="2.5.1.145" evidence="7"/>
<sequence>MSLPDISFVHLGLEIPHISKSFSIFGFSIAYYGVIVGLGFFIGICLACWIAKKENVSLDLMTDFAIWTIFAAIIGARAYYVIFAWEDYKDNLIQIFNLRAGGLAIYGGIIAVVCMMILFCKKRKVSIGKIGDCAVFGLVAGQIIGRWGNFVNCEAFGGYTDNLFAMQIRRDLVNPNMISPELAQHFAENPIIKEGIEYIQVHPTFLYESVWNLGVLILLLIVRKYKKFDGQMMCLYFIGYGIGRFWIEGLRTDQLKLFGTQIAVSQLLSAVLIVSALVVLIVNFWKKNSNPKANS</sequence>
<proteinExistence type="inferred from homology"/>
<comment type="pathway">
    <text evidence="7">Protein modification; lipoprotein biosynthesis (diacylglyceryl transfer).</text>
</comment>
<dbReference type="PROSITE" id="PS01311">
    <property type="entry name" value="LGT"/>
    <property type="match status" value="1"/>
</dbReference>
<comment type="subcellular location">
    <subcellularLocation>
        <location evidence="7">Cell membrane</location>
        <topology evidence="7">Multi-pass membrane protein</topology>
    </subcellularLocation>
</comment>